<feature type="transmembrane region" description="Helical" evidence="6">
    <location>
        <begin position="415"/>
        <end position="436"/>
    </location>
</feature>
<organism evidence="7 8">
    <name type="scientific">Ephemerocybe angulata</name>
    <dbReference type="NCBI Taxonomy" id="980116"/>
    <lineage>
        <taxon>Eukaryota</taxon>
        <taxon>Fungi</taxon>
        <taxon>Dikarya</taxon>
        <taxon>Basidiomycota</taxon>
        <taxon>Agaricomycotina</taxon>
        <taxon>Agaricomycetes</taxon>
        <taxon>Agaricomycetidae</taxon>
        <taxon>Agaricales</taxon>
        <taxon>Agaricineae</taxon>
        <taxon>Psathyrellaceae</taxon>
        <taxon>Ephemerocybe</taxon>
    </lineage>
</organism>
<dbReference type="PROSITE" id="PS50294">
    <property type="entry name" value="WD_REPEATS_REGION"/>
    <property type="match status" value="3"/>
</dbReference>
<dbReference type="PANTHER" id="PTHR19842">
    <property type="entry name" value="G BETA-LIKE PROTEIN GBL"/>
    <property type="match status" value="1"/>
</dbReference>
<sequence length="751" mass="83583">MPHDVALTKPPPRRSPYGRGSAYRYSRKTRRSPAISSVVPLPDFRVDIPTSPSFPPGGKGVLDHTHRTPWTAALALSKLASQKTEPLPLSQRPTKRRRSSWLNLYDSQHWYKPIHPFESKATDTKGEPGQADEDIHRSPGRRYLPLHTQDVHISESSGPLTPSPDFFSEDDSHPSNGPDNDFKTLPRPDSNEAQGSWSILRSMNNSLPLRLYNYSMLGLPHLYFARIAVFFEYSQQLNLAEMEALIQAGRGAARDPSYLISKADSKEYERFKVSWAGLIDTFLKEWKILNLVSVLLLSAIISLLQIEAGLRDPFVHYPALCSLSCALMAALYACGYTLRFNLMRVPHKALQWAKDTQDESINKLWNTWVILALPGLWFIWSLLFFIFSVAAFVCRGDLESPYSRPSSGVLLALKIGLCTILIGGVCTGGLVTLSFIQDSSSYQRVYGGGEKMANPLQYPPRPSPSPLLKARLVFEASIVLLIISLVKRLLAAAIHKKVNIYEIASPSNEPLVSFESHTMNVSAVAFHSEGKWLVTASEDGTIKIWDLRTSTLHRTYDNGAAVNDVIVHPNQGELISCDQAGSIKQWDLTDNICSHELTPAGDVPIRSVSLAVDGTCLVAGNNKGQCYVWKVNDENSNLPRFQAVTRFQAHSKYLTRCLLSPDARYLATCSADTSVKIWLIGPNYDFRLDRVLVGHQRWVWDCAFSADSAYLVTASSDHTARLWEMASGETVRQYKGHHKAAVCCALHDGAS</sequence>
<dbReference type="InterPro" id="IPR020472">
    <property type="entry name" value="WD40_PAC1"/>
</dbReference>
<protein>
    <recommendedName>
        <fullName evidence="9">WD40 repeat-like protein</fullName>
    </recommendedName>
</protein>
<feature type="transmembrane region" description="Helical" evidence="6">
    <location>
        <begin position="368"/>
        <end position="394"/>
    </location>
</feature>
<comment type="similarity">
    <text evidence="1">Belongs to the WD repeat LST8 family.</text>
</comment>
<dbReference type="OrthoDB" id="400at2759"/>
<evidence type="ECO:0000256" key="5">
    <source>
        <dbReference type="SAM" id="MobiDB-lite"/>
    </source>
</evidence>
<feature type="compositionally biased region" description="Basic and acidic residues" evidence="5">
    <location>
        <begin position="180"/>
        <end position="190"/>
    </location>
</feature>
<dbReference type="PANTHER" id="PTHR19842:SF0">
    <property type="entry name" value="TARGET OF RAPAMYCIN COMPLEX SUBUNIT LST8"/>
    <property type="match status" value="1"/>
</dbReference>
<keyword evidence="2 4" id="KW-0853">WD repeat</keyword>
<evidence type="ECO:0008006" key="9">
    <source>
        <dbReference type="Google" id="ProtNLM"/>
    </source>
</evidence>
<dbReference type="Pfam" id="PF00400">
    <property type="entry name" value="WD40"/>
    <property type="match status" value="3"/>
</dbReference>
<dbReference type="InterPro" id="IPR036322">
    <property type="entry name" value="WD40_repeat_dom_sf"/>
</dbReference>
<feature type="region of interest" description="Disordered" evidence="5">
    <location>
        <begin position="118"/>
        <end position="190"/>
    </location>
</feature>
<dbReference type="GO" id="GO:0032956">
    <property type="term" value="P:regulation of actin cytoskeleton organization"/>
    <property type="evidence" value="ECO:0007669"/>
    <property type="project" value="TreeGrafter"/>
</dbReference>
<dbReference type="PROSITE" id="PS50082">
    <property type="entry name" value="WD_REPEATS_2"/>
    <property type="match status" value="3"/>
</dbReference>
<keyword evidence="6" id="KW-0812">Transmembrane</keyword>
<feature type="region of interest" description="Disordered" evidence="5">
    <location>
        <begin position="1"/>
        <end position="36"/>
    </location>
</feature>
<evidence type="ECO:0000256" key="6">
    <source>
        <dbReference type="SAM" id="Phobius"/>
    </source>
</evidence>
<comment type="caution">
    <text evidence="7">The sequence shown here is derived from an EMBL/GenBank/DDBJ whole genome shotgun (WGS) entry which is preliminary data.</text>
</comment>
<dbReference type="SMART" id="SM00320">
    <property type="entry name" value="WD40"/>
    <property type="match status" value="5"/>
</dbReference>
<evidence type="ECO:0000313" key="8">
    <source>
        <dbReference type="Proteomes" id="UP000541558"/>
    </source>
</evidence>
<keyword evidence="8" id="KW-1185">Reference proteome</keyword>
<reference evidence="7 8" key="1">
    <citation type="journal article" date="2020" name="ISME J.">
        <title>Uncovering the hidden diversity of litter-decomposition mechanisms in mushroom-forming fungi.</title>
        <authorList>
            <person name="Floudas D."/>
            <person name="Bentzer J."/>
            <person name="Ahren D."/>
            <person name="Johansson T."/>
            <person name="Persson P."/>
            <person name="Tunlid A."/>
        </authorList>
    </citation>
    <scope>NUCLEOTIDE SEQUENCE [LARGE SCALE GENOMIC DNA]</scope>
    <source>
        <strain evidence="7 8">CBS 175.51</strain>
    </source>
</reference>
<dbReference type="Proteomes" id="UP000541558">
    <property type="component" value="Unassembled WGS sequence"/>
</dbReference>
<feature type="repeat" description="WD" evidence="4">
    <location>
        <begin position="647"/>
        <end position="678"/>
    </location>
</feature>
<feature type="repeat" description="WD" evidence="4">
    <location>
        <begin position="514"/>
        <end position="555"/>
    </location>
</feature>
<dbReference type="InterPro" id="IPR019775">
    <property type="entry name" value="WD40_repeat_CS"/>
</dbReference>
<dbReference type="GO" id="GO:0031932">
    <property type="term" value="C:TORC2 complex"/>
    <property type="evidence" value="ECO:0007669"/>
    <property type="project" value="InterPro"/>
</dbReference>
<proteinExistence type="inferred from homology"/>
<dbReference type="SUPFAM" id="SSF50978">
    <property type="entry name" value="WD40 repeat-like"/>
    <property type="match status" value="1"/>
</dbReference>
<dbReference type="AlphaFoldDB" id="A0A8H5C0Y4"/>
<feature type="transmembrane region" description="Helical" evidence="6">
    <location>
        <begin position="318"/>
        <end position="338"/>
    </location>
</feature>
<feature type="repeat" description="WD" evidence="4">
    <location>
        <begin position="692"/>
        <end position="733"/>
    </location>
</feature>
<dbReference type="CDD" id="cd00200">
    <property type="entry name" value="WD40"/>
    <property type="match status" value="1"/>
</dbReference>
<keyword evidence="6" id="KW-1133">Transmembrane helix</keyword>
<gene>
    <name evidence="7" type="ORF">D9611_002804</name>
</gene>
<dbReference type="EMBL" id="JAACJK010000109">
    <property type="protein sequence ID" value="KAF5333182.1"/>
    <property type="molecule type" value="Genomic_DNA"/>
</dbReference>
<feature type="transmembrane region" description="Helical" evidence="6">
    <location>
        <begin position="288"/>
        <end position="306"/>
    </location>
</feature>
<accession>A0A8H5C0Y4</accession>
<dbReference type="Gene3D" id="2.130.10.10">
    <property type="entry name" value="YVTN repeat-like/Quinoprotein amine dehydrogenase"/>
    <property type="match status" value="1"/>
</dbReference>
<evidence type="ECO:0000256" key="3">
    <source>
        <dbReference type="ARBA" id="ARBA00022737"/>
    </source>
</evidence>
<name>A0A8H5C0Y4_9AGAR</name>
<dbReference type="InterPro" id="IPR001680">
    <property type="entry name" value="WD40_rpt"/>
</dbReference>
<evidence type="ECO:0000256" key="2">
    <source>
        <dbReference type="ARBA" id="ARBA00022574"/>
    </source>
</evidence>
<evidence type="ECO:0000256" key="1">
    <source>
        <dbReference type="ARBA" id="ARBA00009890"/>
    </source>
</evidence>
<dbReference type="InterPro" id="IPR015943">
    <property type="entry name" value="WD40/YVTN_repeat-like_dom_sf"/>
</dbReference>
<dbReference type="GO" id="GO:0031931">
    <property type="term" value="C:TORC1 complex"/>
    <property type="evidence" value="ECO:0007669"/>
    <property type="project" value="InterPro"/>
</dbReference>
<dbReference type="InterPro" id="IPR037588">
    <property type="entry name" value="MLST8"/>
</dbReference>
<evidence type="ECO:0000256" key="4">
    <source>
        <dbReference type="PROSITE-ProRule" id="PRU00221"/>
    </source>
</evidence>
<dbReference type="PROSITE" id="PS00678">
    <property type="entry name" value="WD_REPEATS_1"/>
    <property type="match status" value="2"/>
</dbReference>
<keyword evidence="3" id="KW-0677">Repeat</keyword>
<keyword evidence="6" id="KW-0472">Membrane</keyword>
<dbReference type="GO" id="GO:0031929">
    <property type="term" value="P:TOR signaling"/>
    <property type="evidence" value="ECO:0007669"/>
    <property type="project" value="InterPro"/>
</dbReference>
<evidence type="ECO:0000313" key="7">
    <source>
        <dbReference type="EMBL" id="KAF5333182.1"/>
    </source>
</evidence>
<dbReference type="PRINTS" id="PR00320">
    <property type="entry name" value="GPROTEINBRPT"/>
</dbReference>